<dbReference type="CDD" id="cd00098">
    <property type="entry name" value="IgC1"/>
    <property type="match status" value="1"/>
</dbReference>
<dbReference type="Gene3D" id="2.60.40.10">
    <property type="entry name" value="Immunoglobulins"/>
    <property type="match status" value="4"/>
</dbReference>
<dbReference type="AlphaFoldDB" id="A0A151N5S0"/>
<proteinExistence type="predicted"/>
<comment type="caution">
    <text evidence="3">The sequence shown here is derived from an EMBL/GenBank/DDBJ whole genome shotgun (WGS) entry which is preliminary data.</text>
</comment>
<dbReference type="InterPro" id="IPR003006">
    <property type="entry name" value="Ig/MHC_CS"/>
</dbReference>
<feature type="domain" description="Ig-like" evidence="2">
    <location>
        <begin position="187"/>
        <end position="301"/>
    </location>
</feature>
<protein>
    <recommendedName>
        <fullName evidence="2">Ig-like domain-containing protein</fullName>
    </recommendedName>
</protein>
<dbReference type="InterPro" id="IPR007110">
    <property type="entry name" value="Ig-like_dom"/>
</dbReference>
<dbReference type="SUPFAM" id="SSF48726">
    <property type="entry name" value="Immunoglobulin"/>
    <property type="match status" value="3"/>
</dbReference>
<organism evidence="3 4">
    <name type="scientific">Alligator mississippiensis</name>
    <name type="common">American alligator</name>
    <dbReference type="NCBI Taxonomy" id="8496"/>
    <lineage>
        <taxon>Eukaryota</taxon>
        <taxon>Metazoa</taxon>
        <taxon>Chordata</taxon>
        <taxon>Craniata</taxon>
        <taxon>Vertebrata</taxon>
        <taxon>Euteleostomi</taxon>
        <taxon>Archelosauria</taxon>
        <taxon>Archosauria</taxon>
        <taxon>Crocodylia</taxon>
        <taxon>Alligatoridae</taxon>
        <taxon>Alligatorinae</taxon>
        <taxon>Alligator</taxon>
    </lineage>
</organism>
<dbReference type="FunFam" id="2.60.40.10:FF:001774">
    <property type="entry name" value="Uncharacterized LOC100216153"/>
    <property type="match status" value="1"/>
</dbReference>
<dbReference type="PROSITE" id="PS00290">
    <property type="entry name" value="IG_MHC"/>
    <property type="match status" value="1"/>
</dbReference>
<gene>
    <name evidence="3" type="ORF">Y1Q_0018850</name>
</gene>
<dbReference type="EMBL" id="AKHW03004012">
    <property type="protein sequence ID" value="KYO31915.1"/>
    <property type="molecule type" value="Genomic_DNA"/>
</dbReference>
<name>A0A151N5S0_ALLMI</name>
<sequence>MELGLDHVLGKRRKGWAVSYSVSELQVPEKCLLGQEVTLRCSMEGTFPEHINVTWERIRSKDRMMPESAGDQEIPEHQPLLPPLPQNWRVTDDRTRTCLTSYLTFIPTVQDDGARVRCIFLHGVKQIREERVSPEIRVCARPQVSEIQVLPEWDPRDKVPFAVQLHNFYPREATMSLTQCERGWAVPYSVSELQVPEKCLLGQELTLRCSMEGTFPEHINVTWERIRSKDRTVPKSAGDQEIPEHQPILPPLPQSWKVTEDRTRTCLTSYLTFTPTMQDDGSRVRCIFLHGVKQIREERVSQEIHVWARPQVSEIQVLPEWDPHDKVPFAVQLRNFYPREVPPIQWGWDGAGSWREDPAQIDMNMDGTFTATSVWRVPSWSLTRPELRVRVCVQHGPGEPLSERELSLRDTGLLRPPHVSEISQTESMDKKKGVTLSCRVAGHFPGELSVTWLRRNKGKASTVVLRDSAECRVEPGTAVLARDGKSFQQETRLILWTSREKGAEYICRVEHLALETPIERSW</sequence>
<dbReference type="Proteomes" id="UP000050525">
    <property type="component" value="Unassembled WGS sequence"/>
</dbReference>
<dbReference type="InterPro" id="IPR050380">
    <property type="entry name" value="Immune_Resp_Modulators"/>
</dbReference>
<reference evidence="3 4" key="1">
    <citation type="journal article" date="2012" name="Genome Biol.">
        <title>Sequencing three crocodilian genomes to illuminate the evolution of archosaurs and amniotes.</title>
        <authorList>
            <person name="St John J.A."/>
            <person name="Braun E.L."/>
            <person name="Isberg S.R."/>
            <person name="Miles L.G."/>
            <person name="Chong A.Y."/>
            <person name="Gongora J."/>
            <person name="Dalzell P."/>
            <person name="Moran C."/>
            <person name="Bed'hom B."/>
            <person name="Abzhanov A."/>
            <person name="Burgess S.C."/>
            <person name="Cooksey A.M."/>
            <person name="Castoe T.A."/>
            <person name="Crawford N.G."/>
            <person name="Densmore L.D."/>
            <person name="Drew J.C."/>
            <person name="Edwards S.V."/>
            <person name="Faircloth B.C."/>
            <person name="Fujita M.K."/>
            <person name="Greenwold M.J."/>
            <person name="Hoffmann F.G."/>
            <person name="Howard J.M."/>
            <person name="Iguchi T."/>
            <person name="Janes D.E."/>
            <person name="Khan S.Y."/>
            <person name="Kohno S."/>
            <person name="de Koning A.J."/>
            <person name="Lance S.L."/>
            <person name="McCarthy F.M."/>
            <person name="McCormack J.E."/>
            <person name="Merchant M.E."/>
            <person name="Peterson D.G."/>
            <person name="Pollock D.D."/>
            <person name="Pourmand N."/>
            <person name="Raney B.J."/>
            <person name="Roessler K.A."/>
            <person name="Sanford J.R."/>
            <person name="Sawyer R.H."/>
            <person name="Schmidt C.J."/>
            <person name="Triplett E.W."/>
            <person name="Tuberville T.D."/>
            <person name="Venegas-Anaya M."/>
            <person name="Howard J.T."/>
            <person name="Jarvis E.D."/>
            <person name="Guillette L.J.Jr."/>
            <person name="Glenn T.C."/>
            <person name="Green R.E."/>
            <person name="Ray D.A."/>
        </authorList>
    </citation>
    <scope>NUCLEOTIDE SEQUENCE [LARGE SCALE GENOMIC DNA]</scope>
    <source>
        <strain evidence="3">KSC_2009_1</strain>
    </source>
</reference>
<dbReference type="SMART" id="SM00407">
    <property type="entry name" value="IGc1"/>
    <property type="match status" value="1"/>
</dbReference>
<evidence type="ECO:0000256" key="1">
    <source>
        <dbReference type="ARBA" id="ARBA00023319"/>
    </source>
</evidence>
<evidence type="ECO:0000313" key="4">
    <source>
        <dbReference type="Proteomes" id="UP000050525"/>
    </source>
</evidence>
<dbReference type="PROSITE" id="PS50835">
    <property type="entry name" value="IG_LIKE"/>
    <property type="match status" value="3"/>
</dbReference>
<dbReference type="InterPro" id="IPR036179">
    <property type="entry name" value="Ig-like_dom_sf"/>
</dbReference>
<feature type="domain" description="Ig-like" evidence="2">
    <location>
        <begin position="34"/>
        <end position="133"/>
    </location>
</feature>
<keyword evidence="1" id="KW-0393">Immunoglobulin domain</keyword>
<dbReference type="PANTHER" id="PTHR23411">
    <property type="entry name" value="TAPASIN"/>
    <property type="match status" value="1"/>
</dbReference>
<evidence type="ECO:0000313" key="3">
    <source>
        <dbReference type="EMBL" id="KYO31915.1"/>
    </source>
</evidence>
<dbReference type="InterPro" id="IPR003597">
    <property type="entry name" value="Ig_C1-set"/>
</dbReference>
<accession>A0A151N5S0</accession>
<feature type="domain" description="Ig-like" evidence="2">
    <location>
        <begin position="417"/>
        <end position="519"/>
    </location>
</feature>
<dbReference type="Pfam" id="PF07654">
    <property type="entry name" value="C1-set"/>
    <property type="match status" value="1"/>
</dbReference>
<evidence type="ECO:0000259" key="2">
    <source>
        <dbReference type="PROSITE" id="PS50835"/>
    </source>
</evidence>
<keyword evidence="4" id="KW-1185">Reference proteome</keyword>
<dbReference type="InterPro" id="IPR013783">
    <property type="entry name" value="Ig-like_fold"/>
</dbReference>